<dbReference type="PANTHER" id="PTHR12801:SF152">
    <property type="entry name" value="EXONUCLEASE DOMAIN-CONTAINING PROTEIN"/>
    <property type="match status" value="1"/>
</dbReference>
<dbReference type="FunFam" id="3.30.420.10:FF:000021">
    <property type="entry name" value="RNA exonuclease 1 homolog"/>
    <property type="match status" value="1"/>
</dbReference>
<keyword evidence="6" id="KW-0539">Nucleus</keyword>
<keyword evidence="5" id="KW-0269">Exonuclease</keyword>
<evidence type="ECO:0000259" key="7">
    <source>
        <dbReference type="SMART" id="SM00479"/>
    </source>
</evidence>
<dbReference type="Pfam" id="PF15870">
    <property type="entry name" value="EloA-BP1"/>
    <property type="match status" value="2"/>
</dbReference>
<accession>A0A8W4FMS6</accession>
<evidence type="ECO:0000313" key="8">
    <source>
        <dbReference type="Ensembl" id="ENSSSCP00000080498.1"/>
    </source>
</evidence>
<keyword evidence="9" id="KW-1185">Reference proteome</keyword>
<dbReference type="InterPro" id="IPR031736">
    <property type="entry name" value="REXO1-like_dom"/>
</dbReference>
<dbReference type="InterPro" id="IPR036397">
    <property type="entry name" value="RNaseH_sf"/>
</dbReference>
<sequence length="400" mass="45725">MHVFSVLINDLMFNKMLKYKVAHQKRAVGTSESLSKVPDEVRQRYVNLFFEKYLRFCKTDDDAFNKAKIEEKAIYERCGNRNMYVNIAINTLKMLRDQGNFFSVNEGMNFSFFLLVLTGIILYRHLKDYLLTEEQLHENNYPQPNPDKPGSVLLNPGTTTLVNDPSKKMCCRCGKIYGVTPEGKHSSVEECNYHFGRLLSQKGTYLVCSLQLHVHDQKENLEGFVKTFVKFPPPDGNHRVFAVNCQMCYTAKGLELTHVTVVDSSLQVVYDTFVKPDEEIIDYNTSRFSGVVENDLKNTKTSICDVQAILLNLFSADTILIGHSFEHSLYALKLIHTSVVDTTVMFPHRLGLPHKRSLKSLVADYLQRIIQDDGHNSSENATACMELVLWKVKDDLKGKK</sequence>
<evidence type="ECO:0000256" key="5">
    <source>
        <dbReference type="ARBA" id="ARBA00022839"/>
    </source>
</evidence>
<comment type="similarity">
    <text evidence="2">Belongs to the REXO1/REXO3 family.</text>
</comment>
<name>A0A8W4FMS6_PIG</name>
<evidence type="ECO:0000256" key="3">
    <source>
        <dbReference type="ARBA" id="ARBA00022722"/>
    </source>
</evidence>
<dbReference type="GO" id="GO:0005634">
    <property type="term" value="C:nucleus"/>
    <property type="evidence" value="ECO:0000318"/>
    <property type="project" value="GO_Central"/>
</dbReference>
<dbReference type="GO" id="GO:0031125">
    <property type="term" value="P:rRNA 3'-end processing"/>
    <property type="evidence" value="ECO:0000318"/>
    <property type="project" value="GO_Central"/>
</dbReference>
<dbReference type="GeneTree" id="ENSGT00940000165347"/>
<proteinExistence type="inferred from homology"/>
<dbReference type="Ensembl" id="ENSSSCT00000102865.1">
    <property type="protein sequence ID" value="ENSSSCP00000080498.1"/>
    <property type="gene ID" value="ENSSSCG00000057365.1"/>
</dbReference>
<evidence type="ECO:0000256" key="2">
    <source>
        <dbReference type="ARBA" id="ARBA00006357"/>
    </source>
</evidence>
<feature type="domain" description="Exonuclease" evidence="7">
    <location>
        <begin position="239"/>
        <end position="397"/>
    </location>
</feature>
<keyword evidence="3" id="KW-0540">Nuclease</keyword>
<dbReference type="AlphaFoldDB" id="A0A8W4FMS6"/>
<reference evidence="8" key="3">
    <citation type="submission" date="2025-09" db="UniProtKB">
        <authorList>
            <consortium name="Ensembl"/>
        </authorList>
    </citation>
    <scope>IDENTIFICATION</scope>
</reference>
<dbReference type="CDD" id="cd06145">
    <property type="entry name" value="REX1_like"/>
    <property type="match status" value="1"/>
</dbReference>
<keyword evidence="4" id="KW-0378">Hydrolase</keyword>
<dbReference type="Gene3D" id="3.30.420.10">
    <property type="entry name" value="Ribonuclease H-like superfamily/Ribonuclease H"/>
    <property type="match status" value="1"/>
</dbReference>
<evidence type="ECO:0000256" key="6">
    <source>
        <dbReference type="ARBA" id="ARBA00023242"/>
    </source>
</evidence>
<evidence type="ECO:0000313" key="9">
    <source>
        <dbReference type="Proteomes" id="UP000008227"/>
    </source>
</evidence>
<evidence type="ECO:0000256" key="4">
    <source>
        <dbReference type="ARBA" id="ARBA00022801"/>
    </source>
</evidence>
<dbReference type="InterPro" id="IPR047021">
    <property type="entry name" value="REXO1/3/4-like"/>
</dbReference>
<dbReference type="GO" id="GO:0004527">
    <property type="term" value="F:exonuclease activity"/>
    <property type="evidence" value="ECO:0000318"/>
    <property type="project" value="GO_Central"/>
</dbReference>
<comment type="subcellular location">
    <subcellularLocation>
        <location evidence="1">Nucleus</location>
    </subcellularLocation>
</comment>
<dbReference type="InterPro" id="IPR013520">
    <property type="entry name" value="Ribonucl_H"/>
</dbReference>
<protein>
    <submittedName>
        <fullName evidence="8">RNA exonuclease 6 (putative)</fullName>
    </submittedName>
</protein>
<dbReference type="Proteomes" id="UP000008227">
    <property type="component" value="Chromosome 1"/>
</dbReference>
<dbReference type="SUPFAM" id="SSF53098">
    <property type="entry name" value="Ribonuclease H-like"/>
    <property type="match status" value="1"/>
</dbReference>
<reference evidence="8" key="1">
    <citation type="journal article" date="2020" name="Gigascience">
        <title>An improved pig reference genome sequence to enable pig genetics and genomics research.</title>
        <authorList>
            <person name="Warr A."/>
            <person name="Affara N."/>
            <person name="Aken B."/>
            <person name="Beiki H."/>
            <person name="Bickhart D.M."/>
            <person name="Billis K."/>
            <person name="Chow W."/>
            <person name="Eory L."/>
            <person name="Finlayson H.A."/>
            <person name="Flicek P."/>
            <person name="Giron C.G."/>
            <person name="Griffin D.K."/>
            <person name="Hall R."/>
            <person name="Hannum G."/>
            <person name="Hourlier T."/>
            <person name="Howe K."/>
            <person name="Hume D.A."/>
            <person name="Izuogu O."/>
            <person name="Kim K."/>
            <person name="Koren S."/>
            <person name="Liu H."/>
            <person name="Manchanda N."/>
            <person name="Martin F.J."/>
            <person name="Nonneman D.J."/>
            <person name="O'Connor R.E."/>
            <person name="Phillippy A.M."/>
            <person name="Rohrer G.A."/>
            <person name="Rosen B.D."/>
            <person name="Rund L.A."/>
            <person name="Sargent C.A."/>
            <person name="Schook L.B."/>
            <person name="Schroeder S.G."/>
            <person name="Schwartz A.S."/>
            <person name="Skinner B.M."/>
            <person name="Talbot R."/>
            <person name="Tseng E."/>
            <person name="Tuggle C.K."/>
            <person name="Watson M."/>
            <person name="Smith T.P.L."/>
            <person name="Archibald A.L."/>
        </authorList>
    </citation>
    <scope>NUCLEOTIDE SEQUENCE [LARGE SCALE GENOMIC DNA]</scope>
    <source>
        <strain evidence="8">Duroc</strain>
    </source>
</reference>
<dbReference type="PANTHER" id="PTHR12801">
    <property type="entry name" value="RNA EXONUCLEASE REXO1 / RECO3 FAMILY MEMBER-RELATED"/>
    <property type="match status" value="1"/>
</dbReference>
<dbReference type="InterPro" id="IPR012337">
    <property type="entry name" value="RNaseH-like_sf"/>
</dbReference>
<evidence type="ECO:0000256" key="1">
    <source>
        <dbReference type="ARBA" id="ARBA00004123"/>
    </source>
</evidence>
<dbReference type="InterPro" id="IPR034922">
    <property type="entry name" value="REX1-like_exo"/>
</dbReference>
<dbReference type="SMART" id="SM00479">
    <property type="entry name" value="EXOIII"/>
    <property type="match status" value="1"/>
</dbReference>
<organism evidence="8 9">
    <name type="scientific">Sus scrofa</name>
    <name type="common">Pig</name>
    <dbReference type="NCBI Taxonomy" id="9823"/>
    <lineage>
        <taxon>Eukaryota</taxon>
        <taxon>Metazoa</taxon>
        <taxon>Chordata</taxon>
        <taxon>Craniata</taxon>
        <taxon>Vertebrata</taxon>
        <taxon>Euteleostomi</taxon>
        <taxon>Mammalia</taxon>
        <taxon>Eutheria</taxon>
        <taxon>Laurasiatheria</taxon>
        <taxon>Artiodactyla</taxon>
        <taxon>Suina</taxon>
        <taxon>Suidae</taxon>
        <taxon>Sus</taxon>
    </lineage>
</organism>
<dbReference type="GO" id="GO:0003676">
    <property type="term" value="F:nucleic acid binding"/>
    <property type="evidence" value="ECO:0007669"/>
    <property type="project" value="InterPro"/>
</dbReference>
<reference evidence="8" key="2">
    <citation type="submission" date="2025-08" db="UniProtKB">
        <authorList>
            <consortium name="Ensembl"/>
        </authorList>
    </citation>
    <scope>IDENTIFICATION</scope>
</reference>